<keyword evidence="1" id="KW-0547">Nucleotide-binding</keyword>
<comment type="caution">
    <text evidence="4">The sequence shown here is derived from an EMBL/GenBank/DDBJ whole genome shotgun (WGS) entry which is preliminary data.</text>
</comment>
<dbReference type="SUPFAM" id="SSF56112">
    <property type="entry name" value="Protein kinase-like (PK-like)"/>
    <property type="match status" value="1"/>
</dbReference>
<feature type="binding site" evidence="1">
    <location>
        <position position="78"/>
    </location>
    <ligand>
        <name>ATP</name>
        <dbReference type="ChEBI" id="CHEBI:30616"/>
    </ligand>
</feature>
<dbReference type="Proteomes" id="UP001259803">
    <property type="component" value="Unassembled WGS sequence"/>
</dbReference>
<reference evidence="4 5" key="1">
    <citation type="submission" date="2023-09" db="EMBL/GenBank/DDBJ databases">
        <authorList>
            <person name="Rey-Velasco X."/>
        </authorList>
    </citation>
    <scope>NUCLEOTIDE SEQUENCE [LARGE SCALE GENOMIC DNA]</scope>
    <source>
        <strain evidence="4 5">F390</strain>
    </source>
</reference>
<dbReference type="InterPro" id="IPR017441">
    <property type="entry name" value="Protein_kinase_ATP_BS"/>
</dbReference>
<accession>A0ABU2ZJC8</accession>
<dbReference type="EMBL" id="JAVRHS010000010">
    <property type="protein sequence ID" value="MDT0576710.1"/>
    <property type="molecule type" value="Genomic_DNA"/>
</dbReference>
<organism evidence="4 5">
    <name type="scientific">Croceicoccus esteveae</name>
    <dbReference type="NCBI Taxonomy" id="3075597"/>
    <lineage>
        <taxon>Bacteria</taxon>
        <taxon>Pseudomonadati</taxon>
        <taxon>Pseudomonadota</taxon>
        <taxon>Alphaproteobacteria</taxon>
        <taxon>Sphingomonadales</taxon>
        <taxon>Erythrobacteraceae</taxon>
        <taxon>Croceicoccus</taxon>
    </lineage>
</organism>
<keyword evidence="5" id="KW-1185">Reference proteome</keyword>
<dbReference type="InterPro" id="IPR000719">
    <property type="entry name" value="Prot_kinase_dom"/>
</dbReference>
<proteinExistence type="predicted"/>
<evidence type="ECO:0000313" key="4">
    <source>
        <dbReference type="EMBL" id="MDT0576710.1"/>
    </source>
</evidence>
<evidence type="ECO:0000259" key="3">
    <source>
        <dbReference type="PROSITE" id="PS50011"/>
    </source>
</evidence>
<gene>
    <name evidence="4" type="ORF">RM533_11030</name>
</gene>
<dbReference type="RefSeq" id="WP_311341287.1">
    <property type="nucleotide sequence ID" value="NZ_JAVRHS010000010.1"/>
</dbReference>
<dbReference type="PROSITE" id="PS50011">
    <property type="entry name" value="PROTEIN_KINASE_DOM"/>
    <property type="match status" value="1"/>
</dbReference>
<dbReference type="Pfam" id="PF24389">
    <property type="entry name" value="ORC-CDC6-like"/>
    <property type="match status" value="1"/>
</dbReference>
<dbReference type="Gene3D" id="1.10.510.10">
    <property type="entry name" value="Transferase(Phosphotransferase) domain 1"/>
    <property type="match status" value="1"/>
</dbReference>
<protein>
    <recommendedName>
        <fullName evidence="3">Protein kinase domain-containing protein</fullName>
    </recommendedName>
</protein>
<name>A0ABU2ZJC8_9SPHN</name>
<sequence>MSEIGKFCCFTCPDYNQEIRRIDAACPDCGRTYDFPLVSSPVQIGNFDVVQPLGRGFYAATFIAKPRTGLNRALRVLKVSPVAMYTKFGKDFAAEAERHAAVADGADHVVAVDDIFDVDIDFSGLSLPCHVAVLQFADGDTLNRYLSGARPLTAAEAAQIACDLFRMKEEFEQKLVNHNDLHASNIIIETLPPGRRRADAIEPAIRAVAIDLGSAAGDRRSGEGYTGDLHWIGRHIHAMADRLLAGGDTAPDLDKRVGLKLHGIAQGLAAATVNQRTPSAADVIAEIREQYHRTAEAWRPWRNQTVLRTFAESYNAQTLNAWYVPQLIVDPDGAWLKKVSSPGPLVMTGMRGCGKTMLLHSLQFHARATVLPKEEDADALKRVTEDGYIGLFVSAQRLIPVDPKADRPSTEELFARLLVAYAVQAARAMAHLQDLDGHALALNAGLGLLHAVSESLTPRPSLPQPSTVEQLERCLSDLLIRVSRSDSGLRLATNPNTAFPLLAEAIRRAAPIWNESQILFLLDDVSTRYLDPDRIEDLLSALLFQHPLCAFKLTSEAQTIFLSLKSPGQVHPAAAGRDFTTFDLGAEVQTRLKARSGKTFVTQILDARARLFPGHPGQSSADVLGDTDLESIARTIAETQTRSRERKRLYHGLRALAGVCVGDIGAVIQIYQEILTGRKLALPVQPERQHEVFQDFCARHLYSLDRRGSDLKLVALQFAEASHQLLMESGRGKPTGRIRQYTSLYVRVTAGKMQEQMSRLRELVDAGVFVFTGGTARTKTHDSDPVQQFKLTFRKIYGLANFIGLSDRDRFELSGEDLERWLEEPGSGKEVLLRNLSTAGPESSSDQAESEEEPQVEEPRHLSAHLAEEVSLGRQMNFLESLPDSPVAPADDVVPIILPPAPAVREIDTDGLANLQVDDLITGLGFEDRTRESLSRTLAIMRPSRIIAIAYENPGHGDTMREMASDYGIDLEEVSYSAFVAGSGPSLAGRTLVDVTGLAKPALFSAVRAGLRSPHGLVVAYTGAAEYYPLEDDLRVVLEAYGASDHHLLLTELRNVLTGESGPYQSVPLLEAETDGTRLRALSAFASPRHERLLHLAAEREYDAVQIITDAAATSRAQVGGIAARVALEDTPGGIVVSADAGNLAELVEILARQHEGWFVHGGLDYEIGLTGNKMQATAAAIVAAALPVSQVWYVKPEAFDQPRFTKGVTATRYYIVERSLNPTSAL</sequence>
<evidence type="ECO:0000256" key="1">
    <source>
        <dbReference type="PROSITE-ProRule" id="PRU10141"/>
    </source>
</evidence>
<feature type="domain" description="Protein kinase" evidence="3">
    <location>
        <begin position="47"/>
        <end position="502"/>
    </location>
</feature>
<dbReference type="InterPro" id="IPR011009">
    <property type="entry name" value="Kinase-like_dom_sf"/>
</dbReference>
<dbReference type="PROSITE" id="PS00107">
    <property type="entry name" value="PROTEIN_KINASE_ATP"/>
    <property type="match status" value="1"/>
</dbReference>
<keyword evidence="1" id="KW-0067">ATP-binding</keyword>
<dbReference type="InterPro" id="IPR056955">
    <property type="entry name" value="ORC-CDC6-like"/>
</dbReference>
<evidence type="ECO:0000313" key="5">
    <source>
        <dbReference type="Proteomes" id="UP001259803"/>
    </source>
</evidence>
<feature type="region of interest" description="Disordered" evidence="2">
    <location>
        <begin position="838"/>
        <end position="861"/>
    </location>
</feature>
<evidence type="ECO:0000256" key="2">
    <source>
        <dbReference type="SAM" id="MobiDB-lite"/>
    </source>
</evidence>